<dbReference type="KEGG" id="roz:CBI38_24120"/>
<comment type="caution">
    <text evidence="10">Lacks conserved residue(s) required for the propagation of feature annotation.</text>
</comment>
<keyword evidence="6 10" id="KW-0407">Ion channel</keyword>
<keyword evidence="10" id="KW-0813">Transport</keyword>
<protein>
    <recommendedName>
        <fullName evidence="10">Fluoride-specific ion channel FluC</fullName>
    </recommendedName>
</protein>
<dbReference type="GO" id="GO:0140114">
    <property type="term" value="P:cellular detoxification of fluoride"/>
    <property type="evidence" value="ECO:0007669"/>
    <property type="project" value="UniProtKB-UniRule"/>
</dbReference>
<reference evidence="11 12" key="1">
    <citation type="submission" date="2017-05" db="EMBL/GenBank/DDBJ databases">
        <title>Isolation of Rhodococcus sp. S2-17 biodegrading of BP-3.</title>
        <authorList>
            <person name="Lee Y."/>
            <person name="Kim K.H."/>
            <person name="Chun B.H."/>
            <person name="Jung H.S."/>
            <person name="Jeon C.O."/>
        </authorList>
    </citation>
    <scope>NUCLEOTIDE SEQUENCE [LARGE SCALE GENOMIC DNA]</scope>
    <source>
        <strain evidence="11 12">S2-17</strain>
    </source>
</reference>
<evidence type="ECO:0000256" key="4">
    <source>
        <dbReference type="ARBA" id="ARBA00022989"/>
    </source>
</evidence>
<comment type="function">
    <text evidence="9 10">Fluoride-specific ion channel. Important for reducing fluoride concentration in the cell, thus reducing its toxicity.</text>
</comment>
<evidence type="ECO:0000313" key="11">
    <source>
        <dbReference type="EMBL" id="AWK74179.1"/>
    </source>
</evidence>
<organism evidence="11 12">
    <name type="scientific">Rhodococcus oxybenzonivorans</name>
    <dbReference type="NCBI Taxonomy" id="1990687"/>
    <lineage>
        <taxon>Bacteria</taxon>
        <taxon>Bacillati</taxon>
        <taxon>Actinomycetota</taxon>
        <taxon>Actinomycetes</taxon>
        <taxon>Mycobacteriales</taxon>
        <taxon>Nocardiaceae</taxon>
        <taxon>Rhodococcus</taxon>
    </lineage>
</organism>
<evidence type="ECO:0000256" key="10">
    <source>
        <dbReference type="HAMAP-Rule" id="MF_00454"/>
    </source>
</evidence>
<evidence type="ECO:0000256" key="8">
    <source>
        <dbReference type="ARBA" id="ARBA00035585"/>
    </source>
</evidence>
<evidence type="ECO:0000256" key="1">
    <source>
        <dbReference type="ARBA" id="ARBA00004651"/>
    </source>
</evidence>
<name>A0A2S2BZZ9_9NOCA</name>
<feature type="transmembrane region" description="Helical" evidence="10">
    <location>
        <begin position="25"/>
        <end position="49"/>
    </location>
</feature>
<gene>
    <name evidence="10" type="primary">fluC</name>
    <name evidence="10" type="synonym">crcB</name>
    <name evidence="11" type="ORF">CBI38_24120</name>
</gene>
<dbReference type="GO" id="GO:0005886">
    <property type="term" value="C:plasma membrane"/>
    <property type="evidence" value="ECO:0007669"/>
    <property type="project" value="UniProtKB-SubCell"/>
</dbReference>
<evidence type="ECO:0000256" key="7">
    <source>
        <dbReference type="ARBA" id="ARBA00035120"/>
    </source>
</evidence>
<evidence type="ECO:0000313" key="12">
    <source>
        <dbReference type="Proteomes" id="UP000245711"/>
    </source>
</evidence>
<feature type="transmembrane region" description="Helical" evidence="10">
    <location>
        <begin position="90"/>
        <end position="110"/>
    </location>
</feature>
<dbReference type="EMBL" id="CP021354">
    <property type="protein sequence ID" value="AWK74179.1"/>
    <property type="molecule type" value="Genomic_DNA"/>
</dbReference>
<evidence type="ECO:0000256" key="3">
    <source>
        <dbReference type="ARBA" id="ARBA00022692"/>
    </source>
</evidence>
<comment type="subcellular location">
    <subcellularLocation>
        <location evidence="1 10">Cell membrane</location>
        <topology evidence="1 10">Multi-pass membrane protein</topology>
    </subcellularLocation>
</comment>
<comment type="catalytic activity">
    <reaction evidence="8">
        <text>fluoride(in) = fluoride(out)</text>
        <dbReference type="Rhea" id="RHEA:76159"/>
        <dbReference type="ChEBI" id="CHEBI:17051"/>
    </reaction>
    <physiologicalReaction direction="left-to-right" evidence="8">
        <dbReference type="Rhea" id="RHEA:76160"/>
    </physiologicalReaction>
</comment>
<keyword evidence="5 10" id="KW-0472">Membrane</keyword>
<accession>A0A2S2BZZ9</accession>
<dbReference type="Proteomes" id="UP000245711">
    <property type="component" value="Chromosome"/>
</dbReference>
<dbReference type="GO" id="GO:0062054">
    <property type="term" value="F:fluoride channel activity"/>
    <property type="evidence" value="ECO:0007669"/>
    <property type="project" value="UniProtKB-UniRule"/>
</dbReference>
<evidence type="ECO:0000256" key="2">
    <source>
        <dbReference type="ARBA" id="ARBA00022475"/>
    </source>
</evidence>
<dbReference type="Pfam" id="PF02537">
    <property type="entry name" value="CRCB"/>
    <property type="match status" value="1"/>
</dbReference>
<dbReference type="RefSeq" id="WP_109332883.1">
    <property type="nucleotide sequence ID" value="NZ_CP021354.1"/>
</dbReference>
<sequence length="115" mass="12218">MAGGAVGAATRYQVWRWWPDDIDEFPFTTFAINVMGCFAFGLLFGVVPASAHGPIALVRPFLLFGVMSGFTTFSFFAVQGVTLTSPRVGVVYLLVTPLAALAAAMAGARVGRLSR</sequence>
<keyword evidence="12" id="KW-1185">Reference proteome</keyword>
<dbReference type="OrthoDB" id="4408652at2"/>
<evidence type="ECO:0000256" key="6">
    <source>
        <dbReference type="ARBA" id="ARBA00023303"/>
    </source>
</evidence>
<keyword evidence="3 10" id="KW-0812">Transmembrane</keyword>
<evidence type="ECO:0000256" key="9">
    <source>
        <dbReference type="ARBA" id="ARBA00049940"/>
    </source>
</evidence>
<keyword evidence="10" id="KW-0406">Ion transport</keyword>
<keyword evidence="4 10" id="KW-1133">Transmembrane helix</keyword>
<evidence type="ECO:0000256" key="5">
    <source>
        <dbReference type="ARBA" id="ARBA00023136"/>
    </source>
</evidence>
<comment type="similarity">
    <text evidence="7 10">Belongs to the fluoride channel Fluc/FEX (TC 1.A.43) family.</text>
</comment>
<dbReference type="HAMAP" id="MF_00454">
    <property type="entry name" value="FluC"/>
    <property type="match status" value="1"/>
</dbReference>
<dbReference type="InterPro" id="IPR003691">
    <property type="entry name" value="FluC"/>
</dbReference>
<dbReference type="AlphaFoldDB" id="A0A2S2BZZ9"/>
<feature type="transmembrane region" description="Helical" evidence="10">
    <location>
        <begin position="61"/>
        <end position="78"/>
    </location>
</feature>
<keyword evidence="2 10" id="KW-1003">Cell membrane</keyword>
<proteinExistence type="inferred from homology"/>